<dbReference type="EMBL" id="JAULSV010000007">
    <property type="protein sequence ID" value="KAK0639699.1"/>
    <property type="molecule type" value="Genomic_DNA"/>
</dbReference>
<dbReference type="InterPro" id="IPR001461">
    <property type="entry name" value="Aspartic_peptidase_A1"/>
</dbReference>
<dbReference type="GO" id="GO:0004190">
    <property type="term" value="F:aspartic-type endopeptidase activity"/>
    <property type="evidence" value="ECO:0007669"/>
    <property type="project" value="UniProtKB-KW"/>
</dbReference>
<keyword evidence="2 5" id="KW-0645">Protease</keyword>
<organism evidence="7 8">
    <name type="scientific">Cercophora newfieldiana</name>
    <dbReference type="NCBI Taxonomy" id="92897"/>
    <lineage>
        <taxon>Eukaryota</taxon>
        <taxon>Fungi</taxon>
        <taxon>Dikarya</taxon>
        <taxon>Ascomycota</taxon>
        <taxon>Pezizomycotina</taxon>
        <taxon>Sordariomycetes</taxon>
        <taxon>Sordariomycetidae</taxon>
        <taxon>Sordariales</taxon>
        <taxon>Lasiosphaeriaceae</taxon>
        <taxon>Cercophora</taxon>
    </lineage>
</organism>
<dbReference type="Gene3D" id="2.40.70.10">
    <property type="entry name" value="Acid Proteases"/>
    <property type="match status" value="2"/>
</dbReference>
<dbReference type="Pfam" id="PF00026">
    <property type="entry name" value="Asp"/>
    <property type="match status" value="1"/>
</dbReference>
<evidence type="ECO:0000313" key="8">
    <source>
        <dbReference type="Proteomes" id="UP001174936"/>
    </source>
</evidence>
<comment type="similarity">
    <text evidence="1 5">Belongs to the peptidase A1 family.</text>
</comment>
<feature type="domain" description="Peptidase A1" evidence="6">
    <location>
        <begin position="52"/>
        <end position="363"/>
    </location>
</feature>
<dbReference type="PANTHER" id="PTHR47966:SF2">
    <property type="entry name" value="ASPERGILLOPEPSIN-1-RELATED"/>
    <property type="match status" value="1"/>
</dbReference>
<evidence type="ECO:0000256" key="4">
    <source>
        <dbReference type="ARBA" id="ARBA00022801"/>
    </source>
</evidence>
<dbReference type="InterPro" id="IPR034163">
    <property type="entry name" value="Aspergillopepsin-like_cat_dom"/>
</dbReference>
<evidence type="ECO:0000256" key="1">
    <source>
        <dbReference type="ARBA" id="ARBA00007447"/>
    </source>
</evidence>
<keyword evidence="4 5" id="KW-0378">Hydrolase</keyword>
<proteinExistence type="inferred from homology"/>
<accession>A0AA39XT88</accession>
<dbReference type="PANTHER" id="PTHR47966">
    <property type="entry name" value="BETA-SITE APP-CLEAVING ENZYME, ISOFORM A-RELATED"/>
    <property type="match status" value="1"/>
</dbReference>
<gene>
    <name evidence="7" type="ORF">B0T16DRAFT_432386</name>
</gene>
<dbReference type="PROSITE" id="PS00141">
    <property type="entry name" value="ASP_PROTEASE"/>
    <property type="match status" value="1"/>
</dbReference>
<evidence type="ECO:0000256" key="2">
    <source>
        <dbReference type="ARBA" id="ARBA00022670"/>
    </source>
</evidence>
<dbReference type="PRINTS" id="PR00792">
    <property type="entry name" value="PEPSIN"/>
</dbReference>
<dbReference type="CDD" id="cd06097">
    <property type="entry name" value="Aspergillopepsin_like"/>
    <property type="match status" value="1"/>
</dbReference>
<dbReference type="InterPro" id="IPR021109">
    <property type="entry name" value="Peptidase_aspartic_dom_sf"/>
</dbReference>
<dbReference type="InterPro" id="IPR001969">
    <property type="entry name" value="Aspartic_peptidase_AS"/>
</dbReference>
<dbReference type="GO" id="GO:0006508">
    <property type="term" value="P:proteolysis"/>
    <property type="evidence" value="ECO:0007669"/>
    <property type="project" value="UniProtKB-KW"/>
</dbReference>
<keyword evidence="8" id="KW-1185">Reference proteome</keyword>
<reference evidence="7" key="1">
    <citation type="submission" date="2023-06" db="EMBL/GenBank/DDBJ databases">
        <title>Genome-scale phylogeny and comparative genomics of the fungal order Sordariales.</title>
        <authorList>
            <consortium name="Lawrence Berkeley National Laboratory"/>
            <person name="Hensen N."/>
            <person name="Bonometti L."/>
            <person name="Westerberg I."/>
            <person name="Brannstrom I.O."/>
            <person name="Guillou S."/>
            <person name="Cros-Aarteil S."/>
            <person name="Calhoun S."/>
            <person name="Haridas S."/>
            <person name="Kuo A."/>
            <person name="Mondo S."/>
            <person name="Pangilinan J."/>
            <person name="Riley R."/>
            <person name="Labutti K."/>
            <person name="Andreopoulos B."/>
            <person name="Lipzen A."/>
            <person name="Chen C."/>
            <person name="Yanf M."/>
            <person name="Daum C."/>
            <person name="Ng V."/>
            <person name="Clum A."/>
            <person name="Steindorff A."/>
            <person name="Ohm R."/>
            <person name="Martin F."/>
            <person name="Silar P."/>
            <person name="Natvig D."/>
            <person name="Lalanne C."/>
            <person name="Gautier V."/>
            <person name="Ament-Velasquez S.L."/>
            <person name="Kruys A."/>
            <person name="Hutchinson M.I."/>
            <person name="Powell A.J."/>
            <person name="Barry K."/>
            <person name="Miller A.N."/>
            <person name="Grigoriev I.V."/>
            <person name="Debuchy R."/>
            <person name="Gladieux P."/>
            <person name="Thoren M.H."/>
            <person name="Johannesson H."/>
        </authorList>
    </citation>
    <scope>NUCLEOTIDE SEQUENCE</scope>
    <source>
        <strain evidence="7">SMH2532-1</strain>
    </source>
</reference>
<dbReference type="InterPro" id="IPR033121">
    <property type="entry name" value="PEPTIDASE_A1"/>
</dbReference>
<sequence>MMEAYAKYGSAMPPAVRFAAQHNPSLRAVYKRGNNGQAGVVEAIPERNDFEYLSPVQIGTPPQTVNLAIDTGSADLWVLTPFTPPSSLTTHRLYSPLNSSTALLLPNHTWSIRYGDGSTASGTVYRDVVSLGPITSPLQTVQSASRISRAFTYDAACSGILGLGFSHGSSVRPGKALTFMDSVRGELEQEVFTADLKRGRPGRYGFGYVDRGAYYGRMGYASVMPREAIWWRFEVERAGVGNGNGTGEEKFAAIADTGTSLLLVPQGLVRRYYGRVGGSGYDADWAGWVFPCDAALPDWSFMLGDGYRGTVPGRYMVYSRVNGTHCFGGMQSSEGIPFAIFGDVLLKAQFVVFDVAEKRVGFASKVLTS</sequence>
<evidence type="ECO:0000256" key="5">
    <source>
        <dbReference type="RuleBase" id="RU000454"/>
    </source>
</evidence>
<dbReference type="SUPFAM" id="SSF50630">
    <property type="entry name" value="Acid proteases"/>
    <property type="match status" value="1"/>
</dbReference>
<evidence type="ECO:0000313" key="7">
    <source>
        <dbReference type="EMBL" id="KAK0639699.1"/>
    </source>
</evidence>
<keyword evidence="3 5" id="KW-0064">Aspartyl protease</keyword>
<dbReference type="AlphaFoldDB" id="A0AA39XT88"/>
<protein>
    <recommendedName>
        <fullName evidence="6">Peptidase A1 domain-containing protein</fullName>
    </recommendedName>
</protein>
<dbReference type="Proteomes" id="UP001174936">
    <property type="component" value="Unassembled WGS sequence"/>
</dbReference>
<evidence type="ECO:0000259" key="6">
    <source>
        <dbReference type="PROSITE" id="PS51767"/>
    </source>
</evidence>
<evidence type="ECO:0000256" key="3">
    <source>
        <dbReference type="ARBA" id="ARBA00022750"/>
    </source>
</evidence>
<dbReference type="PROSITE" id="PS51767">
    <property type="entry name" value="PEPTIDASE_A1"/>
    <property type="match status" value="1"/>
</dbReference>
<name>A0AA39XT88_9PEZI</name>
<comment type="caution">
    <text evidence="7">The sequence shown here is derived from an EMBL/GenBank/DDBJ whole genome shotgun (WGS) entry which is preliminary data.</text>
</comment>